<protein>
    <recommendedName>
        <fullName evidence="4">Lipoprotein</fullName>
    </recommendedName>
</protein>
<keyword evidence="3" id="KW-1185">Reference proteome</keyword>
<organism evidence="2 3">
    <name type="scientific">Epilithonimonas bovis DSM 19482</name>
    <dbReference type="NCBI Taxonomy" id="1121284"/>
    <lineage>
        <taxon>Bacteria</taxon>
        <taxon>Pseudomonadati</taxon>
        <taxon>Bacteroidota</taxon>
        <taxon>Flavobacteriia</taxon>
        <taxon>Flavobacteriales</taxon>
        <taxon>Weeksellaceae</taxon>
        <taxon>Chryseobacterium group</taxon>
        <taxon>Epilithonimonas</taxon>
    </lineage>
</organism>
<dbReference type="STRING" id="1121284.SAMN05660493_01212"/>
<dbReference type="EMBL" id="FTPU01000010">
    <property type="protein sequence ID" value="SIT96528.1"/>
    <property type="molecule type" value="Genomic_DNA"/>
</dbReference>
<feature type="signal peptide" evidence="1">
    <location>
        <begin position="1"/>
        <end position="21"/>
    </location>
</feature>
<feature type="chain" id="PRO_5012278942" description="Lipoprotein" evidence="1">
    <location>
        <begin position="22"/>
        <end position="134"/>
    </location>
</feature>
<proteinExistence type="predicted"/>
<accession>A0A1U7PXN2</accession>
<gene>
    <name evidence="2" type="ORF">SAMN05660493_01212</name>
</gene>
<evidence type="ECO:0000313" key="3">
    <source>
        <dbReference type="Proteomes" id="UP000187261"/>
    </source>
</evidence>
<dbReference type="OrthoDB" id="163809at2"/>
<dbReference type="PROSITE" id="PS51257">
    <property type="entry name" value="PROKAR_LIPOPROTEIN"/>
    <property type="match status" value="1"/>
</dbReference>
<evidence type="ECO:0008006" key="4">
    <source>
        <dbReference type="Google" id="ProtNLM"/>
    </source>
</evidence>
<dbReference type="RefSeq" id="WP_076782676.1">
    <property type="nucleotide sequence ID" value="NZ_FTPU01000010.1"/>
</dbReference>
<sequence>MKIRILLFACLFLLISCRTQTTAPVANNNTVTIEINKKVTIPNANITLEFANILEDSRCPANVNCVWQGIAILDIHATSKQAPANFELATRDFEPKKASQSFSYAGYRFTLQSLTAQPGSKDKTPIATIGYTKE</sequence>
<keyword evidence="1" id="KW-0732">Signal</keyword>
<reference evidence="3" key="1">
    <citation type="submission" date="2016-10" db="EMBL/GenBank/DDBJ databases">
        <authorList>
            <person name="Varghese N."/>
            <person name="Submissions S."/>
        </authorList>
    </citation>
    <scope>NUCLEOTIDE SEQUENCE [LARGE SCALE GENOMIC DNA]</scope>
    <source>
        <strain evidence="3">DSM 19482</strain>
    </source>
</reference>
<name>A0A1U7PXN2_9FLAO</name>
<dbReference type="AlphaFoldDB" id="A0A1U7PXN2"/>
<dbReference type="Proteomes" id="UP000187261">
    <property type="component" value="Unassembled WGS sequence"/>
</dbReference>
<evidence type="ECO:0000256" key="1">
    <source>
        <dbReference type="SAM" id="SignalP"/>
    </source>
</evidence>
<evidence type="ECO:0000313" key="2">
    <source>
        <dbReference type="EMBL" id="SIT96528.1"/>
    </source>
</evidence>